<dbReference type="GO" id="GO:0007165">
    <property type="term" value="P:signal transduction"/>
    <property type="evidence" value="ECO:0007669"/>
    <property type="project" value="UniProtKB-KW"/>
</dbReference>
<evidence type="ECO:0000256" key="1">
    <source>
        <dbReference type="ARBA" id="ARBA00004370"/>
    </source>
</evidence>
<feature type="region of interest" description="Disordered" evidence="4">
    <location>
        <begin position="129"/>
        <end position="148"/>
    </location>
</feature>
<evidence type="ECO:0000256" key="5">
    <source>
        <dbReference type="SAM" id="Phobius"/>
    </source>
</evidence>
<dbReference type="InterPro" id="IPR004089">
    <property type="entry name" value="MCPsignal_dom"/>
</dbReference>
<feature type="domain" description="Methyl-accepting transducer" evidence="6">
    <location>
        <begin position="117"/>
        <end position="353"/>
    </location>
</feature>
<comment type="caution">
    <text evidence="7">The sequence shown here is derived from an EMBL/GenBank/DDBJ whole genome shotgun (WGS) entry which is preliminary data.</text>
</comment>
<dbReference type="GO" id="GO:0016020">
    <property type="term" value="C:membrane"/>
    <property type="evidence" value="ECO:0007669"/>
    <property type="project" value="UniProtKB-SubCell"/>
</dbReference>
<evidence type="ECO:0000256" key="4">
    <source>
        <dbReference type="SAM" id="MobiDB-lite"/>
    </source>
</evidence>
<comment type="subcellular location">
    <subcellularLocation>
        <location evidence="1">Membrane</location>
    </subcellularLocation>
</comment>
<dbReference type="RefSeq" id="WP_132297639.1">
    <property type="nucleotide sequence ID" value="NZ_SMFU01000014.1"/>
</dbReference>
<reference evidence="7 8" key="1">
    <citation type="submission" date="2019-03" db="EMBL/GenBank/DDBJ databases">
        <title>Genomic Encyclopedia of Archaeal and Bacterial Type Strains, Phase II (KMG-II): from individual species to whole genera.</title>
        <authorList>
            <person name="Goeker M."/>
        </authorList>
    </citation>
    <scope>NUCLEOTIDE SEQUENCE [LARGE SCALE GENOMIC DNA]</scope>
    <source>
        <strain evidence="7 8">DSM 27697</strain>
    </source>
</reference>
<keyword evidence="5" id="KW-0472">Membrane</keyword>
<proteinExistence type="predicted"/>
<keyword evidence="2 3" id="KW-0807">Transducer</keyword>
<protein>
    <submittedName>
        <fullName evidence="7">Methyl-accepting chemotaxis protein</fullName>
    </submittedName>
</protein>
<dbReference type="Proteomes" id="UP000294546">
    <property type="component" value="Unassembled WGS sequence"/>
</dbReference>
<dbReference type="GO" id="GO:0006935">
    <property type="term" value="P:chemotaxis"/>
    <property type="evidence" value="ECO:0007669"/>
    <property type="project" value="UniProtKB-ARBA"/>
</dbReference>
<dbReference type="PROSITE" id="PS50111">
    <property type="entry name" value="CHEMOTAXIS_TRANSDUC_2"/>
    <property type="match status" value="1"/>
</dbReference>
<dbReference type="OrthoDB" id="9806477at2"/>
<evidence type="ECO:0000313" key="8">
    <source>
        <dbReference type="Proteomes" id="UP000294546"/>
    </source>
</evidence>
<keyword evidence="5" id="KW-1133">Transmembrane helix</keyword>
<dbReference type="PANTHER" id="PTHR32089">
    <property type="entry name" value="METHYL-ACCEPTING CHEMOTAXIS PROTEIN MCPB"/>
    <property type="match status" value="1"/>
</dbReference>
<dbReference type="SMART" id="SM00283">
    <property type="entry name" value="MA"/>
    <property type="match status" value="1"/>
</dbReference>
<name>A0A4R1G7R4_9GAMM</name>
<dbReference type="Pfam" id="PF00015">
    <property type="entry name" value="MCPsignal"/>
    <property type="match status" value="1"/>
</dbReference>
<sequence>MGGLTYPAFLLLHLVGLRGVVWLVVLFALLGLSCNQLALLPAAASVLFSLSAYLSVAVLWQMSREIRSLLDQCEARADLSVRSVAPGADCLLLQPLGLCIQRLLSRSQRAHQGLQQRLDEISHSSHELEQSAVRVTRSAERQNDAAGTASAAVEELNVGLHEVAELADASRQSSGEASEQLEQGVAELKTLIERIAAMASQAASTSQLMQELRENSRSINDMSVVIHDIADQTNLLALNAAIEAARAGETGRGFAVVADEVRRLAMHCQESASGIATNIDTVQQHIEAVEQRMSDLSQRAEQSLSGSNDVRMLLEQVQARTSDLTHRVIQVAVSTEQQSQAVAEIAALTEQVSRGNSENLSAADQARAISHHLAQLTES</sequence>
<keyword evidence="8" id="KW-1185">Reference proteome</keyword>
<evidence type="ECO:0000256" key="2">
    <source>
        <dbReference type="ARBA" id="ARBA00023224"/>
    </source>
</evidence>
<dbReference type="Gene3D" id="1.10.287.950">
    <property type="entry name" value="Methyl-accepting chemotaxis protein"/>
    <property type="match status" value="1"/>
</dbReference>
<evidence type="ECO:0000256" key="3">
    <source>
        <dbReference type="PROSITE-ProRule" id="PRU00284"/>
    </source>
</evidence>
<evidence type="ECO:0000313" key="7">
    <source>
        <dbReference type="EMBL" id="TCK02613.1"/>
    </source>
</evidence>
<dbReference type="PANTHER" id="PTHR32089:SF112">
    <property type="entry name" value="LYSOZYME-LIKE PROTEIN-RELATED"/>
    <property type="match status" value="1"/>
</dbReference>
<accession>A0A4R1G7R4</accession>
<keyword evidence="5" id="KW-0812">Transmembrane</keyword>
<dbReference type="EMBL" id="SMFU01000014">
    <property type="protein sequence ID" value="TCK02613.1"/>
    <property type="molecule type" value="Genomic_DNA"/>
</dbReference>
<dbReference type="AlphaFoldDB" id="A0A4R1G7R4"/>
<feature type="transmembrane region" description="Helical" evidence="5">
    <location>
        <begin position="6"/>
        <end position="30"/>
    </location>
</feature>
<dbReference type="SUPFAM" id="SSF58104">
    <property type="entry name" value="Methyl-accepting chemotaxis protein (MCP) signaling domain"/>
    <property type="match status" value="1"/>
</dbReference>
<organism evidence="7 8">
    <name type="scientific">Marinobacterium mangrovicola</name>
    <dbReference type="NCBI Taxonomy" id="1476959"/>
    <lineage>
        <taxon>Bacteria</taxon>
        <taxon>Pseudomonadati</taxon>
        <taxon>Pseudomonadota</taxon>
        <taxon>Gammaproteobacteria</taxon>
        <taxon>Oceanospirillales</taxon>
        <taxon>Oceanospirillaceae</taxon>
        <taxon>Marinobacterium</taxon>
    </lineage>
</organism>
<feature type="transmembrane region" description="Helical" evidence="5">
    <location>
        <begin position="37"/>
        <end position="60"/>
    </location>
</feature>
<gene>
    <name evidence="7" type="ORF">CLV83_4310</name>
</gene>
<evidence type="ECO:0000259" key="6">
    <source>
        <dbReference type="PROSITE" id="PS50111"/>
    </source>
</evidence>